<sequence length="143" mass="16734">MKKLLFTLIIVTILPMMAFKAKPAEDGYYAFIVIDGVWKDGRGYTSKIIYFPGYDDCNKYKAIDYFDNARRAFSNHLKAYHNDAFPYGENNNFKIIDKKQYSTSTLLQTYEQAQQRMTQWVAEQKEKGYEVTYTNFGFSCNSL</sequence>
<keyword evidence="1" id="KW-0732">Signal</keyword>
<dbReference type="Proteomes" id="UP000315971">
    <property type="component" value="Unassembled WGS sequence"/>
</dbReference>
<keyword evidence="3" id="KW-1185">Reference proteome</keyword>
<protein>
    <submittedName>
        <fullName evidence="2">Uncharacterized protein</fullName>
    </submittedName>
</protein>
<proteinExistence type="predicted"/>
<evidence type="ECO:0000256" key="1">
    <source>
        <dbReference type="SAM" id="SignalP"/>
    </source>
</evidence>
<dbReference type="RefSeq" id="WP_142604344.1">
    <property type="nucleotide sequence ID" value="NZ_FXSZ01000008.1"/>
</dbReference>
<gene>
    <name evidence="2" type="ORF">SAMN06265350_10848</name>
</gene>
<feature type="chain" id="PRO_5021836809" evidence="1">
    <location>
        <begin position="19"/>
        <end position="143"/>
    </location>
</feature>
<evidence type="ECO:0000313" key="2">
    <source>
        <dbReference type="EMBL" id="SMO73758.1"/>
    </source>
</evidence>
<feature type="signal peptide" evidence="1">
    <location>
        <begin position="1"/>
        <end position="18"/>
    </location>
</feature>
<organism evidence="2 3">
    <name type="scientific">Solitalea koreensis</name>
    <dbReference type="NCBI Taxonomy" id="543615"/>
    <lineage>
        <taxon>Bacteria</taxon>
        <taxon>Pseudomonadati</taxon>
        <taxon>Bacteroidota</taxon>
        <taxon>Sphingobacteriia</taxon>
        <taxon>Sphingobacteriales</taxon>
        <taxon>Sphingobacteriaceae</taxon>
        <taxon>Solitalea</taxon>
    </lineage>
</organism>
<accession>A0A521DQ55</accession>
<dbReference type="EMBL" id="FXSZ01000008">
    <property type="protein sequence ID" value="SMO73758.1"/>
    <property type="molecule type" value="Genomic_DNA"/>
</dbReference>
<reference evidence="2 3" key="1">
    <citation type="submission" date="2017-05" db="EMBL/GenBank/DDBJ databases">
        <authorList>
            <person name="Varghese N."/>
            <person name="Submissions S."/>
        </authorList>
    </citation>
    <scope>NUCLEOTIDE SEQUENCE [LARGE SCALE GENOMIC DNA]</scope>
    <source>
        <strain evidence="2 3">DSM 21342</strain>
    </source>
</reference>
<dbReference type="AlphaFoldDB" id="A0A521DQ55"/>
<evidence type="ECO:0000313" key="3">
    <source>
        <dbReference type="Proteomes" id="UP000315971"/>
    </source>
</evidence>
<name>A0A521DQ55_9SPHI</name>